<dbReference type="EMBL" id="CAKXZT010000121">
    <property type="protein sequence ID" value="CAH2401023.1"/>
    <property type="molecule type" value="Genomic_DNA"/>
</dbReference>
<sequence length="57" mass="6254">MNILIPGIGMKIDPDIGVELLPRIKVCGLEIWTQGLAESAVVCLFLQKQQMTKTAID</sequence>
<comment type="caution">
    <text evidence="1">The sequence shown here is derived from an EMBL/GenBank/DDBJ whole genome shotgun (WGS) entry which is preliminary data.</text>
</comment>
<reference evidence="1 2" key="1">
    <citation type="submission" date="2022-03" db="EMBL/GenBank/DDBJ databases">
        <authorList>
            <person name="Brunel B."/>
        </authorList>
    </citation>
    <scope>NUCLEOTIDE SEQUENCE [LARGE SCALE GENOMIC DNA]</scope>
    <source>
        <strain evidence="1">STM5069sample</strain>
    </source>
</reference>
<evidence type="ECO:0000313" key="2">
    <source>
        <dbReference type="Proteomes" id="UP001153050"/>
    </source>
</evidence>
<protein>
    <submittedName>
        <fullName evidence="1">Uncharacterized protein</fullName>
    </submittedName>
</protein>
<accession>A0ABN8JSL9</accession>
<keyword evidence="2" id="KW-1185">Reference proteome</keyword>
<evidence type="ECO:0000313" key="1">
    <source>
        <dbReference type="EMBL" id="CAH2401023.1"/>
    </source>
</evidence>
<proteinExistence type="predicted"/>
<organism evidence="1 2">
    <name type="scientific">Mesorhizobium escarrei</name>
    <dbReference type="NCBI Taxonomy" id="666018"/>
    <lineage>
        <taxon>Bacteria</taxon>
        <taxon>Pseudomonadati</taxon>
        <taxon>Pseudomonadota</taxon>
        <taxon>Alphaproteobacteria</taxon>
        <taxon>Hyphomicrobiales</taxon>
        <taxon>Phyllobacteriaceae</taxon>
        <taxon>Mesorhizobium</taxon>
    </lineage>
</organism>
<name>A0ABN8JSL9_9HYPH</name>
<dbReference type="Proteomes" id="UP001153050">
    <property type="component" value="Unassembled WGS sequence"/>
</dbReference>
<gene>
    <name evidence="1" type="ORF">MES5069_270207</name>
</gene>